<accession>A0A151UEB4</accession>
<gene>
    <name evidence="1" type="ORF">KK1_049627</name>
</gene>
<organism evidence="1 2">
    <name type="scientific">Cajanus cajan</name>
    <name type="common">Pigeon pea</name>
    <name type="synonym">Cajanus indicus</name>
    <dbReference type="NCBI Taxonomy" id="3821"/>
    <lineage>
        <taxon>Eukaryota</taxon>
        <taxon>Viridiplantae</taxon>
        <taxon>Streptophyta</taxon>
        <taxon>Embryophyta</taxon>
        <taxon>Tracheophyta</taxon>
        <taxon>Spermatophyta</taxon>
        <taxon>Magnoliopsida</taxon>
        <taxon>eudicotyledons</taxon>
        <taxon>Gunneridae</taxon>
        <taxon>Pentapetalae</taxon>
        <taxon>rosids</taxon>
        <taxon>fabids</taxon>
        <taxon>Fabales</taxon>
        <taxon>Fabaceae</taxon>
        <taxon>Papilionoideae</taxon>
        <taxon>50 kb inversion clade</taxon>
        <taxon>NPAAA clade</taxon>
        <taxon>indigoferoid/millettioid clade</taxon>
        <taxon>Phaseoleae</taxon>
        <taxon>Cajanus</taxon>
    </lineage>
</organism>
<proteinExistence type="predicted"/>
<dbReference type="Gramene" id="C.cajan_46868.t">
    <property type="protein sequence ID" value="C.cajan_46868.t"/>
    <property type="gene ID" value="C.cajan_46868"/>
</dbReference>
<dbReference type="STRING" id="3821.A0A151UEB4"/>
<evidence type="ECO:0000313" key="1">
    <source>
        <dbReference type="EMBL" id="KYP77578.1"/>
    </source>
</evidence>
<dbReference type="Proteomes" id="UP000075243">
    <property type="component" value="Unassembled WGS sequence"/>
</dbReference>
<dbReference type="PANTHER" id="PTHR46890">
    <property type="entry name" value="NON-LTR RETROLELEMENT REVERSE TRANSCRIPTASE-LIKE PROTEIN-RELATED"/>
    <property type="match status" value="1"/>
</dbReference>
<dbReference type="EMBL" id="AGCT01026643">
    <property type="protein sequence ID" value="KYP77578.1"/>
    <property type="molecule type" value="Genomic_DNA"/>
</dbReference>
<comment type="caution">
    <text evidence="1">The sequence shown here is derived from an EMBL/GenBank/DDBJ whole genome shotgun (WGS) entry which is preliminary data.</text>
</comment>
<keyword evidence="2" id="KW-1185">Reference proteome</keyword>
<evidence type="ECO:0000313" key="2">
    <source>
        <dbReference type="Proteomes" id="UP000075243"/>
    </source>
</evidence>
<name>A0A151UEB4_CAJCA</name>
<dbReference type="AlphaFoldDB" id="A0A151UEB4"/>
<protein>
    <submittedName>
        <fullName evidence="1">Uncharacterized protein</fullName>
    </submittedName>
</protein>
<dbReference type="InterPro" id="IPR052343">
    <property type="entry name" value="Retrotransposon-Effector_Assoc"/>
</dbReference>
<reference evidence="1" key="1">
    <citation type="journal article" date="2012" name="Nat. Biotechnol.">
        <title>Draft genome sequence of pigeonpea (Cajanus cajan), an orphan legume crop of resource-poor farmers.</title>
        <authorList>
            <person name="Varshney R.K."/>
            <person name="Chen W."/>
            <person name="Li Y."/>
            <person name="Bharti A.K."/>
            <person name="Saxena R.K."/>
            <person name="Schlueter J.A."/>
            <person name="Donoghue M.T."/>
            <person name="Azam S."/>
            <person name="Fan G."/>
            <person name="Whaley A.M."/>
            <person name="Farmer A.D."/>
            <person name="Sheridan J."/>
            <person name="Iwata A."/>
            <person name="Tuteja R."/>
            <person name="Penmetsa R.V."/>
            <person name="Wu W."/>
            <person name="Upadhyaya H.D."/>
            <person name="Yang S.P."/>
            <person name="Shah T."/>
            <person name="Saxena K.B."/>
            <person name="Michael T."/>
            <person name="McCombie W.R."/>
            <person name="Yang B."/>
            <person name="Zhang G."/>
            <person name="Yang H."/>
            <person name="Wang J."/>
            <person name="Spillane C."/>
            <person name="Cook D.R."/>
            <person name="May G.D."/>
            <person name="Xu X."/>
            <person name="Jackson S.A."/>
        </authorList>
    </citation>
    <scope>NUCLEOTIDE SEQUENCE [LARGE SCALE GENOMIC DNA]</scope>
</reference>
<sequence length="182" mass="21398">MVNWKREKNAFWGLFIDGSWVDIPKEVKDHVKCFFHDRFDDLQWERLKLDGGQFKYTTQQDYSFLIAEFEEIKFVREFHVNGKLSEGSNSSFITLIPKVKESQSLGDFRPISLVGCIYKILAQILETRLKRVLPSVIDYRQNAFLGRKNLLNNVIVLNEAIDKVKRKKKYMNIFQGGLQKCL</sequence>
<dbReference type="PANTHER" id="PTHR46890:SF48">
    <property type="entry name" value="RNA-DIRECTED DNA POLYMERASE"/>
    <property type="match status" value="1"/>
</dbReference>